<evidence type="ECO:0000256" key="7">
    <source>
        <dbReference type="SAM" id="Phobius"/>
    </source>
</evidence>
<feature type="transmembrane region" description="Helical" evidence="7">
    <location>
        <begin position="301"/>
        <end position="320"/>
    </location>
</feature>
<feature type="transmembrane region" description="Helical" evidence="7">
    <location>
        <begin position="159"/>
        <end position="180"/>
    </location>
</feature>
<evidence type="ECO:0000259" key="8">
    <source>
        <dbReference type="PROSITE" id="PS50850"/>
    </source>
</evidence>
<dbReference type="PANTHER" id="PTHR23501:SF174">
    <property type="entry name" value="MULTIDRUG EXPORT PROTEIN EMRB-RELATED"/>
    <property type="match status" value="1"/>
</dbReference>
<keyword evidence="4 7" id="KW-0812">Transmembrane</keyword>
<dbReference type="GO" id="GO:0022857">
    <property type="term" value="F:transmembrane transporter activity"/>
    <property type="evidence" value="ECO:0007669"/>
    <property type="project" value="InterPro"/>
</dbReference>
<dbReference type="RefSeq" id="WP_183977705.1">
    <property type="nucleotide sequence ID" value="NZ_JACIBY010000011.1"/>
</dbReference>
<feature type="transmembrane region" description="Helical" evidence="7">
    <location>
        <begin position="227"/>
        <end position="246"/>
    </location>
</feature>
<comment type="subcellular location">
    <subcellularLocation>
        <location evidence="1">Cell membrane</location>
        <topology evidence="1">Multi-pass membrane protein</topology>
    </subcellularLocation>
</comment>
<accession>A0A7W5ZND6</accession>
<feature type="transmembrane region" description="Helical" evidence="7">
    <location>
        <begin position="332"/>
        <end position="350"/>
    </location>
</feature>
<dbReference type="PROSITE" id="PS50850">
    <property type="entry name" value="MFS"/>
    <property type="match status" value="1"/>
</dbReference>
<feature type="transmembrane region" description="Helical" evidence="7">
    <location>
        <begin position="356"/>
        <end position="378"/>
    </location>
</feature>
<evidence type="ECO:0000256" key="5">
    <source>
        <dbReference type="ARBA" id="ARBA00022989"/>
    </source>
</evidence>
<dbReference type="Gene3D" id="1.20.1720.10">
    <property type="entry name" value="Multidrug resistance protein D"/>
    <property type="match status" value="1"/>
</dbReference>
<evidence type="ECO:0000256" key="2">
    <source>
        <dbReference type="ARBA" id="ARBA00022448"/>
    </source>
</evidence>
<gene>
    <name evidence="9" type="ORF">FHS57_004642</name>
</gene>
<dbReference type="EMBL" id="JACIBY010000011">
    <property type="protein sequence ID" value="MBB3840622.1"/>
    <property type="molecule type" value="Genomic_DNA"/>
</dbReference>
<protein>
    <submittedName>
        <fullName evidence="9">DHA2 family multidrug resistance protein</fullName>
    </submittedName>
</protein>
<feature type="transmembrane region" description="Helical" evidence="7">
    <location>
        <begin position="266"/>
        <end position="289"/>
    </location>
</feature>
<organism evidence="9 10">
    <name type="scientific">Runella defluvii</name>
    <dbReference type="NCBI Taxonomy" id="370973"/>
    <lineage>
        <taxon>Bacteria</taxon>
        <taxon>Pseudomonadati</taxon>
        <taxon>Bacteroidota</taxon>
        <taxon>Cytophagia</taxon>
        <taxon>Cytophagales</taxon>
        <taxon>Spirosomataceae</taxon>
        <taxon>Runella</taxon>
    </lineage>
</organism>
<reference evidence="9 10" key="1">
    <citation type="submission" date="2020-08" db="EMBL/GenBank/DDBJ databases">
        <title>Genomic Encyclopedia of Type Strains, Phase IV (KMG-IV): sequencing the most valuable type-strain genomes for metagenomic binning, comparative biology and taxonomic classification.</title>
        <authorList>
            <person name="Goeker M."/>
        </authorList>
    </citation>
    <scope>NUCLEOTIDE SEQUENCE [LARGE SCALE GENOMIC DNA]</scope>
    <source>
        <strain evidence="9 10">DSM 17976</strain>
    </source>
</reference>
<evidence type="ECO:0000313" key="9">
    <source>
        <dbReference type="EMBL" id="MBB3840622.1"/>
    </source>
</evidence>
<feature type="transmembrane region" description="Helical" evidence="7">
    <location>
        <begin position="131"/>
        <end position="153"/>
    </location>
</feature>
<keyword evidence="3" id="KW-1003">Cell membrane</keyword>
<dbReference type="PANTHER" id="PTHR23501">
    <property type="entry name" value="MAJOR FACILITATOR SUPERFAMILY"/>
    <property type="match status" value="1"/>
</dbReference>
<sequence length="519" mass="56751">MKRWIVVITVITAAVMELIDTSIVNVGIYQMAGNLGVTIEDISWVITSYAIANVIIIPLTGFLQNYFGRKNYFVASIALFTFASYLCGIADTLPLLVLARFLQGVGGGALLSVSQGLLYDSFPIHQRAIASAVFGMGIVLGPTFGPTLGGYIIDNYHWSWMFFINVPIGIVAFLLSYIYIDKKPEEHHIDRSKIKIDYLGIVLLSIGIGCLQYVLERGEANDWFEDPTIVICTIALIVSLTSFIWWELKIPNPVVNLRVLKNRNLLLGSILVFVIGIGLFTSVFMYPLFVQRIIGYTATQTGLLLIPGAGITLFIFPIVGRLISKGVPPRSIATVGYLAFALFCYQMSIIDLNASPAILMGALMIRGVGLALSNVPLINQSISTLTPQEMPMGIAITNMIRQIGGAVGVALVNTYIAQRLPLNAMNLSAHLQPGDMLTQERLTTMSQGLIARGINPLDALQLSYGNLNLAVQKQALMLSYLDVFQVATMFFIVTFPLLFLLEKKKMTPQTAKAAADASH</sequence>
<dbReference type="Proteomes" id="UP000541352">
    <property type="component" value="Unassembled WGS sequence"/>
</dbReference>
<keyword evidence="2" id="KW-0813">Transport</keyword>
<dbReference type="GO" id="GO:0005886">
    <property type="term" value="C:plasma membrane"/>
    <property type="evidence" value="ECO:0007669"/>
    <property type="project" value="UniProtKB-SubCell"/>
</dbReference>
<dbReference type="NCBIfam" id="TIGR00711">
    <property type="entry name" value="efflux_EmrB"/>
    <property type="match status" value="1"/>
</dbReference>
<dbReference type="AlphaFoldDB" id="A0A7W5ZND6"/>
<evidence type="ECO:0000256" key="1">
    <source>
        <dbReference type="ARBA" id="ARBA00004651"/>
    </source>
</evidence>
<dbReference type="InterPro" id="IPR011701">
    <property type="entry name" value="MFS"/>
</dbReference>
<feature type="domain" description="Major facilitator superfamily (MFS) profile" evidence="8">
    <location>
        <begin position="6"/>
        <end position="506"/>
    </location>
</feature>
<keyword evidence="10" id="KW-1185">Reference proteome</keyword>
<dbReference type="Pfam" id="PF07690">
    <property type="entry name" value="MFS_1"/>
    <property type="match status" value="1"/>
</dbReference>
<feature type="transmembrane region" description="Helical" evidence="7">
    <location>
        <begin position="399"/>
        <end position="417"/>
    </location>
</feature>
<name>A0A7W5ZND6_9BACT</name>
<comment type="caution">
    <text evidence="9">The sequence shown here is derived from an EMBL/GenBank/DDBJ whole genome shotgun (WGS) entry which is preliminary data.</text>
</comment>
<evidence type="ECO:0000256" key="4">
    <source>
        <dbReference type="ARBA" id="ARBA00022692"/>
    </source>
</evidence>
<evidence type="ECO:0000313" key="10">
    <source>
        <dbReference type="Proteomes" id="UP000541352"/>
    </source>
</evidence>
<feature type="transmembrane region" description="Helical" evidence="7">
    <location>
        <begin position="196"/>
        <end position="215"/>
    </location>
</feature>
<dbReference type="InterPro" id="IPR036259">
    <property type="entry name" value="MFS_trans_sf"/>
</dbReference>
<feature type="transmembrane region" description="Helical" evidence="7">
    <location>
        <begin position="101"/>
        <end position="119"/>
    </location>
</feature>
<keyword evidence="6 7" id="KW-0472">Membrane</keyword>
<dbReference type="SUPFAM" id="SSF103473">
    <property type="entry name" value="MFS general substrate transporter"/>
    <property type="match status" value="1"/>
</dbReference>
<feature type="transmembrane region" description="Helical" evidence="7">
    <location>
        <begin position="72"/>
        <end position="95"/>
    </location>
</feature>
<feature type="transmembrane region" description="Helical" evidence="7">
    <location>
        <begin position="483"/>
        <end position="501"/>
    </location>
</feature>
<proteinExistence type="predicted"/>
<evidence type="ECO:0000256" key="6">
    <source>
        <dbReference type="ARBA" id="ARBA00023136"/>
    </source>
</evidence>
<evidence type="ECO:0000256" key="3">
    <source>
        <dbReference type="ARBA" id="ARBA00022475"/>
    </source>
</evidence>
<feature type="transmembrane region" description="Helical" evidence="7">
    <location>
        <begin position="42"/>
        <end position="63"/>
    </location>
</feature>
<dbReference type="InterPro" id="IPR004638">
    <property type="entry name" value="EmrB-like"/>
</dbReference>
<dbReference type="CDD" id="cd17503">
    <property type="entry name" value="MFS_LmrB_MDR_like"/>
    <property type="match status" value="1"/>
</dbReference>
<keyword evidence="5 7" id="KW-1133">Transmembrane helix</keyword>
<dbReference type="Gene3D" id="1.20.1250.20">
    <property type="entry name" value="MFS general substrate transporter like domains"/>
    <property type="match status" value="1"/>
</dbReference>
<dbReference type="InterPro" id="IPR020846">
    <property type="entry name" value="MFS_dom"/>
</dbReference>